<evidence type="ECO:0000313" key="2">
    <source>
        <dbReference type="EMBL" id="MDI4648904.1"/>
    </source>
</evidence>
<sequence>MKCDIRREGGTVDIVLSGRIGVAEAIELRHRLFPELTAGITGVVLRMGEVTDLDSSGLGLLLAVRNLSVDIGAAFELKNAGAGLAPKLDAVGLASR</sequence>
<gene>
    <name evidence="2" type="ORF">KB449_28465</name>
</gene>
<dbReference type="Gene3D" id="3.30.750.24">
    <property type="entry name" value="STAS domain"/>
    <property type="match status" value="1"/>
</dbReference>
<dbReference type="InterPro" id="IPR036513">
    <property type="entry name" value="STAS_dom_sf"/>
</dbReference>
<name>A0ABT6TPY2_9BACL</name>
<accession>A0ABT6TPY2</accession>
<dbReference type="InterPro" id="IPR002645">
    <property type="entry name" value="STAS_dom"/>
</dbReference>
<evidence type="ECO:0000313" key="3">
    <source>
        <dbReference type="Proteomes" id="UP001161691"/>
    </source>
</evidence>
<evidence type="ECO:0000259" key="1">
    <source>
        <dbReference type="PROSITE" id="PS50801"/>
    </source>
</evidence>
<dbReference type="Proteomes" id="UP001161691">
    <property type="component" value="Unassembled WGS sequence"/>
</dbReference>
<comment type="caution">
    <text evidence="2">The sequence shown here is derived from an EMBL/GenBank/DDBJ whole genome shotgun (WGS) entry which is preliminary data.</text>
</comment>
<dbReference type="SUPFAM" id="SSF52091">
    <property type="entry name" value="SpoIIaa-like"/>
    <property type="match status" value="1"/>
</dbReference>
<dbReference type="Pfam" id="PF01740">
    <property type="entry name" value="STAS"/>
    <property type="match status" value="1"/>
</dbReference>
<keyword evidence="3" id="KW-1185">Reference proteome</keyword>
<dbReference type="PROSITE" id="PS50801">
    <property type="entry name" value="STAS"/>
    <property type="match status" value="1"/>
</dbReference>
<protein>
    <submittedName>
        <fullName evidence="2">STAS domain-containing protein</fullName>
    </submittedName>
</protein>
<dbReference type="RefSeq" id="WP_282911579.1">
    <property type="nucleotide sequence ID" value="NZ_JAGRPV010000001.1"/>
</dbReference>
<feature type="domain" description="STAS" evidence="1">
    <location>
        <begin position="1"/>
        <end position="96"/>
    </location>
</feature>
<reference evidence="2" key="1">
    <citation type="submission" date="2023-04" db="EMBL/GenBank/DDBJ databases">
        <title>Comparative genomic analysis of Cohnella hashimotonis sp. nov., isolated from the International Space Station.</title>
        <authorList>
            <person name="Venkateswaran K."/>
            <person name="Simpson A."/>
        </authorList>
    </citation>
    <scope>NUCLEOTIDE SEQUENCE</scope>
    <source>
        <strain evidence="2">F6_2S_P_1</strain>
    </source>
</reference>
<proteinExistence type="predicted"/>
<dbReference type="EMBL" id="JAGRPV010000001">
    <property type="protein sequence ID" value="MDI4648904.1"/>
    <property type="molecule type" value="Genomic_DNA"/>
</dbReference>
<organism evidence="2 3">
    <name type="scientific">Cohnella hashimotonis</name>
    <dbReference type="NCBI Taxonomy" id="2826895"/>
    <lineage>
        <taxon>Bacteria</taxon>
        <taxon>Bacillati</taxon>
        <taxon>Bacillota</taxon>
        <taxon>Bacilli</taxon>
        <taxon>Bacillales</taxon>
        <taxon>Paenibacillaceae</taxon>
        <taxon>Cohnella</taxon>
    </lineage>
</organism>